<dbReference type="PANTHER" id="PTHR10954">
    <property type="entry name" value="RIBONUCLEASE H2 SUBUNIT A"/>
    <property type="match status" value="1"/>
</dbReference>
<comment type="similarity">
    <text evidence="5 14 16">Belongs to the RNase HII family.</text>
</comment>
<keyword evidence="11 14" id="KW-0255">Endonuclease</keyword>
<dbReference type="GO" id="GO:0030145">
    <property type="term" value="F:manganese ion binding"/>
    <property type="evidence" value="ECO:0007669"/>
    <property type="project" value="UniProtKB-UniRule"/>
</dbReference>
<dbReference type="Proteomes" id="UP000539710">
    <property type="component" value="Unassembled WGS sequence"/>
</dbReference>
<evidence type="ECO:0000256" key="13">
    <source>
        <dbReference type="ARBA" id="ARBA00023211"/>
    </source>
</evidence>
<dbReference type="GO" id="GO:0003723">
    <property type="term" value="F:RNA binding"/>
    <property type="evidence" value="ECO:0007669"/>
    <property type="project" value="UniProtKB-UniRule"/>
</dbReference>
<dbReference type="NCBIfam" id="NF000595">
    <property type="entry name" value="PRK00015.1-3"/>
    <property type="match status" value="1"/>
</dbReference>
<dbReference type="GO" id="GO:0032299">
    <property type="term" value="C:ribonuclease H2 complex"/>
    <property type="evidence" value="ECO:0007669"/>
    <property type="project" value="TreeGrafter"/>
</dbReference>
<dbReference type="InterPro" id="IPR012337">
    <property type="entry name" value="RNaseH-like_sf"/>
</dbReference>
<dbReference type="Pfam" id="PF01351">
    <property type="entry name" value="RNase_HII"/>
    <property type="match status" value="1"/>
</dbReference>
<feature type="binding site" evidence="14 15">
    <location>
        <position position="18"/>
    </location>
    <ligand>
        <name>a divalent metal cation</name>
        <dbReference type="ChEBI" id="CHEBI:60240"/>
    </ligand>
</feature>
<reference evidence="18" key="3">
    <citation type="submission" date="2020-07" db="EMBL/GenBank/DDBJ databases">
        <authorList>
            <person name="Yang C."/>
        </authorList>
    </citation>
    <scope>NUCLEOTIDE SEQUENCE</scope>
    <source>
        <strain evidence="18">Cx-624</strain>
    </source>
</reference>
<proteinExistence type="inferred from homology"/>
<evidence type="ECO:0000256" key="6">
    <source>
        <dbReference type="ARBA" id="ARBA00012180"/>
    </source>
</evidence>
<keyword evidence="10 14" id="KW-0479">Metal-binding</keyword>
<evidence type="ECO:0000256" key="8">
    <source>
        <dbReference type="ARBA" id="ARBA00022490"/>
    </source>
</evidence>
<evidence type="ECO:0000256" key="15">
    <source>
        <dbReference type="PROSITE-ProRule" id="PRU01319"/>
    </source>
</evidence>
<evidence type="ECO:0000256" key="7">
    <source>
        <dbReference type="ARBA" id="ARBA00019179"/>
    </source>
</evidence>
<keyword evidence="13 14" id="KW-0464">Manganese</keyword>
<dbReference type="PROSITE" id="PS51975">
    <property type="entry name" value="RNASE_H_2"/>
    <property type="match status" value="1"/>
</dbReference>
<dbReference type="CDD" id="cd07182">
    <property type="entry name" value="RNase_HII_bacteria_HII_like"/>
    <property type="match status" value="1"/>
</dbReference>
<dbReference type="PANTHER" id="PTHR10954:SF18">
    <property type="entry name" value="RIBONUCLEASE HII"/>
    <property type="match status" value="1"/>
</dbReference>
<feature type="binding site" evidence="14 15">
    <location>
        <position position="109"/>
    </location>
    <ligand>
        <name>a divalent metal cation</name>
        <dbReference type="ChEBI" id="CHEBI:60240"/>
    </ligand>
</feature>
<evidence type="ECO:0000256" key="11">
    <source>
        <dbReference type="ARBA" id="ARBA00022759"/>
    </source>
</evidence>
<dbReference type="InterPro" id="IPR022898">
    <property type="entry name" value="RNase_HII"/>
</dbReference>
<organism evidence="19 20">
    <name type="scientific">Marnyiella aurantia</name>
    <dbReference type="NCBI Taxonomy" id="2758037"/>
    <lineage>
        <taxon>Bacteria</taxon>
        <taxon>Pseudomonadati</taxon>
        <taxon>Bacteroidota</taxon>
        <taxon>Flavobacteriia</taxon>
        <taxon>Flavobacteriales</taxon>
        <taxon>Weeksellaceae</taxon>
        <taxon>Marnyiella</taxon>
    </lineage>
</organism>
<evidence type="ECO:0000256" key="4">
    <source>
        <dbReference type="ARBA" id="ARBA00004496"/>
    </source>
</evidence>
<dbReference type="GO" id="GO:0006298">
    <property type="term" value="P:mismatch repair"/>
    <property type="evidence" value="ECO:0007669"/>
    <property type="project" value="TreeGrafter"/>
</dbReference>
<evidence type="ECO:0000256" key="1">
    <source>
        <dbReference type="ARBA" id="ARBA00000077"/>
    </source>
</evidence>
<dbReference type="EC" id="3.1.26.4" evidence="6 14"/>
<evidence type="ECO:0000256" key="5">
    <source>
        <dbReference type="ARBA" id="ARBA00007383"/>
    </source>
</evidence>
<reference evidence="19 20" key="1">
    <citation type="submission" date="2020-07" db="EMBL/GenBank/DDBJ databases">
        <title>Chryseobacterium sp.cx-624.</title>
        <authorList>
            <person name="Yang C."/>
        </authorList>
    </citation>
    <scope>NUCLEOTIDE SEQUENCE [LARGE SCALE GENOMIC DNA]</scope>
    <source>
        <strain evidence="19">Cx-624</strain>
        <strain evidence="20">cx-624</strain>
    </source>
</reference>
<evidence type="ECO:0000313" key="21">
    <source>
        <dbReference type="Proteomes" id="UP000539710"/>
    </source>
</evidence>
<keyword evidence="8 14" id="KW-0963">Cytoplasm</keyword>
<accession>A0A7D7LUW6</accession>
<keyword evidence="9 14" id="KW-0540">Nuclease</keyword>
<evidence type="ECO:0000256" key="2">
    <source>
        <dbReference type="ARBA" id="ARBA00001946"/>
    </source>
</evidence>
<evidence type="ECO:0000256" key="12">
    <source>
        <dbReference type="ARBA" id="ARBA00022801"/>
    </source>
</evidence>
<evidence type="ECO:0000313" key="20">
    <source>
        <dbReference type="Proteomes" id="UP000515349"/>
    </source>
</evidence>
<keyword evidence="12 14" id="KW-0378">Hydrolase</keyword>
<evidence type="ECO:0000256" key="14">
    <source>
        <dbReference type="HAMAP-Rule" id="MF_00052"/>
    </source>
</evidence>
<evidence type="ECO:0000256" key="10">
    <source>
        <dbReference type="ARBA" id="ARBA00022723"/>
    </source>
</evidence>
<feature type="domain" description="RNase H type-2" evidence="17">
    <location>
        <begin position="11"/>
        <end position="201"/>
    </location>
</feature>
<dbReference type="GO" id="GO:0005737">
    <property type="term" value="C:cytoplasm"/>
    <property type="evidence" value="ECO:0007669"/>
    <property type="project" value="UniProtKB-SubCell"/>
</dbReference>
<reference evidence="21" key="2">
    <citation type="submission" date="2020-07" db="EMBL/GenBank/DDBJ databases">
        <title>Flavobacterium sp. xlx-214.</title>
        <authorList>
            <person name="Yang C."/>
        </authorList>
    </citation>
    <scope>NUCLEOTIDE SEQUENCE [LARGE SCALE GENOMIC DNA]</scope>
    <source>
        <strain evidence="21">CX-624</strain>
    </source>
</reference>
<name>A0A7D7LUW6_9FLAO</name>
<evidence type="ECO:0000256" key="9">
    <source>
        <dbReference type="ARBA" id="ARBA00022722"/>
    </source>
</evidence>
<dbReference type="EMBL" id="JACEUX010000003">
    <property type="protein sequence ID" value="MBA5247685.1"/>
    <property type="molecule type" value="Genomic_DNA"/>
</dbReference>
<dbReference type="InterPro" id="IPR024567">
    <property type="entry name" value="RNase_HII/HIII_dom"/>
</dbReference>
<comment type="function">
    <text evidence="3 14 16">Endonuclease that specifically degrades the RNA of RNA-DNA hybrids.</text>
</comment>
<dbReference type="InterPro" id="IPR036397">
    <property type="entry name" value="RNaseH_sf"/>
</dbReference>
<sequence length="216" mass="24268">MDLMRNYSDTGLEAGCDEVGRGCLCGPVVAAAVILDSSFGDSLVNDSKKLNSKVRQELDSYIKEHAVAYAIAELPPAFIDEHNILNASIHAMHLALDQLSVRPELILVDGNRFNPYNYIPHQCIIKGDSKVLSIAAASIIAKNYRDQKMVELHDQFPHYGWHTNMGYATKEHRDALNKYGPTIHHRQSFRLDYTLQDDVPYEAETVIAESLQLELE</sequence>
<gene>
    <name evidence="14" type="primary">rnhB</name>
    <name evidence="19" type="ORF">H1R16_05355</name>
    <name evidence="18" type="ORF">H2507_10945</name>
</gene>
<comment type="subcellular location">
    <subcellularLocation>
        <location evidence="4 14">Cytoplasm</location>
    </subcellularLocation>
</comment>
<dbReference type="GO" id="GO:0004523">
    <property type="term" value="F:RNA-DNA hybrid ribonuclease activity"/>
    <property type="evidence" value="ECO:0007669"/>
    <property type="project" value="UniProtKB-UniRule"/>
</dbReference>
<dbReference type="AlphaFoldDB" id="A0A7D7LUW6"/>
<comment type="cofactor">
    <cofactor evidence="14 15">
        <name>Mn(2+)</name>
        <dbReference type="ChEBI" id="CHEBI:29035"/>
    </cofactor>
    <cofactor evidence="14 15">
        <name>Mg(2+)</name>
        <dbReference type="ChEBI" id="CHEBI:18420"/>
    </cofactor>
    <text evidence="14 15">Manganese or magnesium. Binds 1 divalent metal ion per monomer in the absence of substrate. May bind a second metal ion after substrate binding.</text>
</comment>
<protein>
    <recommendedName>
        <fullName evidence="7 14">Ribonuclease HII</fullName>
        <shortName evidence="14">RNase HII</shortName>
        <ecNumber evidence="6 14">3.1.26.4</ecNumber>
    </recommendedName>
</protein>
<dbReference type="GO" id="GO:0043137">
    <property type="term" value="P:DNA replication, removal of RNA primer"/>
    <property type="evidence" value="ECO:0007669"/>
    <property type="project" value="TreeGrafter"/>
</dbReference>
<evidence type="ECO:0000256" key="3">
    <source>
        <dbReference type="ARBA" id="ARBA00004065"/>
    </source>
</evidence>
<feature type="binding site" evidence="14 15">
    <location>
        <position position="17"/>
    </location>
    <ligand>
        <name>a divalent metal cation</name>
        <dbReference type="ChEBI" id="CHEBI:60240"/>
    </ligand>
</feature>
<dbReference type="KEGG" id="cbau:H1R16_05355"/>
<evidence type="ECO:0000313" key="18">
    <source>
        <dbReference type="EMBL" id="MBA5247685.1"/>
    </source>
</evidence>
<evidence type="ECO:0000313" key="19">
    <source>
        <dbReference type="EMBL" id="QMS99575.1"/>
    </source>
</evidence>
<dbReference type="Gene3D" id="3.30.420.10">
    <property type="entry name" value="Ribonuclease H-like superfamily/Ribonuclease H"/>
    <property type="match status" value="1"/>
</dbReference>
<comment type="cofactor">
    <cofactor evidence="2">
        <name>Mg(2+)</name>
        <dbReference type="ChEBI" id="CHEBI:18420"/>
    </cofactor>
</comment>
<dbReference type="InterPro" id="IPR001352">
    <property type="entry name" value="RNase_HII/HIII"/>
</dbReference>
<evidence type="ECO:0000259" key="17">
    <source>
        <dbReference type="PROSITE" id="PS51975"/>
    </source>
</evidence>
<dbReference type="HAMAP" id="MF_00052_B">
    <property type="entry name" value="RNase_HII_B"/>
    <property type="match status" value="1"/>
</dbReference>
<dbReference type="EMBL" id="CP059472">
    <property type="protein sequence ID" value="QMS99575.1"/>
    <property type="molecule type" value="Genomic_DNA"/>
</dbReference>
<dbReference type="Proteomes" id="UP000515349">
    <property type="component" value="Chromosome"/>
</dbReference>
<comment type="catalytic activity">
    <reaction evidence="1 14 15 16">
        <text>Endonucleolytic cleavage to 5'-phosphomonoester.</text>
        <dbReference type="EC" id="3.1.26.4"/>
    </reaction>
</comment>
<dbReference type="SUPFAM" id="SSF53098">
    <property type="entry name" value="Ribonuclease H-like"/>
    <property type="match status" value="1"/>
</dbReference>
<evidence type="ECO:0000256" key="16">
    <source>
        <dbReference type="RuleBase" id="RU003515"/>
    </source>
</evidence>
<keyword evidence="21" id="KW-1185">Reference proteome</keyword>